<protein>
    <submittedName>
        <fullName evidence="2">Uncharacterized protein</fullName>
    </submittedName>
</protein>
<keyword evidence="1" id="KW-1133">Transmembrane helix</keyword>
<reference evidence="3" key="1">
    <citation type="submission" date="2015-07" db="EMBL/GenBank/DDBJ databases">
        <title>Genome sequencing project for genomic taxonomy and phylogenomics of Bacillus-like bacteria.</title>
        <authorList>
            <person name="Liu B."/>
            <person name="Wang J."/>
            <person name="Zhu Y."/>
            <person name="Liu G."/>
            <person name="Chen Q."/>
            <person name="Chen Z."/>
            <person name="Lan J."/>
            <person name="Che J."/>
            <person name="Ge C."/>
            <person name="Shi H."/>
            <person name="Pan Z."/>
            <person name="Liu X."/>
        </authorList>
    </citation>
    <scope>NUCLEOTIDE SEQUENCE [LARGE SCALE GENOMIC DNA]</scope>
    <source>
        <strain evidence="3">DSM 9887</strain>
    </source>
</reference>
<keyword evidence="1" id="KW-0812">Transmembrane</keyword>
<accession>A0A0K9YRB1</accession>
<dbReference type="STRING" id="54915.ADS79_20425"/>
<dbReference type="AlphaFoldDB" id="A0A0K9YRB1"/>
<evidence type="ECO:0000256" key="1">
    <source>
        <dbReference type="SAM" id="Phobius"/>
    </source>
</evidence>
<proteinExistence type="predicted"/>
<sequence length="71" mass="8194">MENFPIIVLLIGLLITLFSVKYPRYRNLTLIGSGALPCVLYSIQPSFWWICLILLVITYCAEFWKIKKGKA</sequence>
<evidence type="ECO:0000313" key="2">
    <source>
        <dbReference type="EMBL" id="KNB71182.1"/>
    </source>
</evidence>
<organism evidence="2 3">
    <name type="scientific">Brevibacillus reuszeri</name>
    <dbReference type="NCBI Taxonomy" id="54915"/>
    <lineage>
        <taxon>Bacteria</taxon>
        <taxon>Bacillati</taxon>
        <taxon>Bacillota</taxon>
        <taxon>Bacilli</taxon>
        <taxon>Bacillales</taxon>
        <taxon>Paenibacillaceae</taxon>
        <taxon>Brevibacillus</taxon>
    </lineage>
</organism>
<dbReference type="Proteomes" id="UP000036834">
    <property type="component" value="Unassembled WGS sequence"/>
</dbReference>
<gene>
    <name evidence="2" type="ORF">ADS79_20425</name>
</gene>
<keyword evidence="1" id="KW-0472">Membrane</keyword>
<dbReference type="PATRIC" id="fig|54915.3.peg.3203"/>
<evidence type="ECO:0000313" key="3">
    <source>
        <dbReference type="Proteomes" id="UP000036834"/>
    </source>
</evidence>
<dbReference type="EMBL" id="LGIQ01000009">
    <property type="protein sequence ID" value="KNB71182.1"/>
    <property type="molecule type" value="Genomic_DNA"/>
</dbReference>
<feature type="transmembrane region" description="Helical" evidence="1">
    <location>
        <begin position="46"/>
        <end position="64"/>
    </location>
</feature>
<name>A0A0K9YRB1_9BACL</name>
<comment type="caution">
    <text evidence="2">The sequence shown here is derived from an EMBL/GenBank/DDBJ whole genome shotgun (WGS) entry which is preliminary data.</text>
</comment>